<evidence type="ECO:0000256" key="5">
    <source>
        <dbReference type="ARBA" id="ARBA00022741"/>
    </source>
</evidence>
<dbReference type="InterPro" id="IPR036890">
    <property type="entry name" value="HATPase_C_sf"/>
</dbReference>
<feature type="coiled-coil region" evidence="9">
    <location>
        <begin position="1"/>
        <end position="28"/>
    </location>
</feature>
<dbReference type="InterPro" id="IPR035965">
    <property type="entry name" value="PAS-like_dom_sf"/>
</dbReference>
<evidence type="ECO:0000259" key="12">
    <source>
        <dbReference type="PROSITE" id="PS50113"/>
    </source>
</evidence>
<keyword evidence="4" id="KW-0808">Transferase</keyword>
<feature type="domain" description="PAS" evidence="11">
    <location>
        <begin position="162"/>
        <end position="208"/>
    </location>
</feature>
<dbReference type="InterPro" id="IPR003661">
    <property type="entry name" value="HisK_dim/P_dom"/>
</dbReference>
<dbReference type="Pfam" id="PF08447">
    <property type="entry name" value="PAS_3"/>
    <property type="match status" value="1"/>
</dbReference>
<organism evidence="13 14">
    <name type="scientific">Desulfobotulus pelophilus</name>
    <dbReference type="NCBI Taxonomy" id="2823377"/>
    <lineage>
        <taxon>Bacteria</taxon>
        <taxon>Pseudomonadati</taxon>
        <taxon>Thermodesulfobacteriota</taxon>
        <taxon>Desulfobacteria</taxon>
        <taxon>Desulfobacterales</taxon>
        <taxon>Desulfobacteraceae</taxon>
        <taxon>Desulfobotulus</taxon>
    </lineage>
</organism>
<evidence type="ECO:0000256" key="4">
    <source>
        <dbReference type="ARBA" id="ARBA00022679"/>
    </source>
</evidence>
<keyword evidence="6" id="KW-0418">Kinase</keyword>
<comment type="catalytic activity">
    <reaction evidence="1">
        <text>ATP + protein L-histidine = ADP + protein N-phospho-L-histidine.</text>
        <dbReference type="EC" id="2.7.13.3"/>
    </reaction>
</comment>
<dbReference type="Proteomes" id="UP001209681">
    <property type="component" value="Unassembled WGS sequence"/>
</dbReference>
<keyword evidence="3" id="KW-0597">Phosphoprotein</keyword>
<keyword evidence="14" id="KW-1185">Reference proteome</keyword>
<name>A0ABT3N9E0_9BACT</name>
<dbReference type="SMART" id="SM00091">
    <property type="entry name" value="PAS"/>
    <property type="match status" value="1"/>
</dbReference>
<dbReference type="CDD" id="cd00082">
    <property type="entry name" value="HisKA"/>
    <property type="match status" value="1"/>
</dbReference>
<sequence length="508" mass="58561">MPFYQKSRDELMEELRLAREEVAALKLSESAWKERSLLLDASQSMAKIGGWQWDNERRVMLWTREVYRIHGMDPDAVSAGSQEFVEQGFDCYAEKDRGRIRSLFDRCVQHGEAYDEIFPFTPLNGGFIWIRTTAVPVVKKGRIVRVLGNIMDVSDLKKMEMELQKMQRSVEDSPVSIVITDTHGTIEYVNPAFTDVTGYSFSEAVGQNPRIMKSGMHDTHFYTELWNTLVRGDIWKGEICNRRKDGALFWEQVSIAPVKSPEGDITHFLGVKDDISDKKELDRIKEDMERVMHHDLKTPLNGIIGLPQILLMDDNLTEEQTEIIRLIEDSGRKMLDFIDQSMDFYKMETGTYVCNKCAVDAFLLMRQLVRKQARILEQKKLMISLLVDGKKGGKEDRFVVEAEEKLLYFLFSNLFMNAVEASPEGESIEIDFISTRPKCIAMCNKGEVPREIRDFFFEKYKTYGKTRGTGLGTYSAWLMARAMGYGIDMHTSDEKQNTRIRILIPCEI</sequence>
<dbReference type="Pfam" id="PF13426">
    <property type="entry name" value="PAS_9"/>
    <property type="match status" value="1"/>
</dbReference>
<dbReference type="SUPFAM" id="SSF47384">
    <property type="entry name" value="Homodimeric domain of signal transducing histidine kinase"/>
    <property type="match status" value="1"/>
</dbReference>
<evidence type="ECO:0000313" key="13">
    <source>
        <dbReference type="EMBL" id="MCW7753781.1"/>
    </source>
</evidence>
<dbReference type="InterPro" id="IPR001610">
    <property type="entry name" value="PAC"/>
</dbReference>
<dbReference type="PROSITE" id="PS50109">
    <property type="entry name" value="HIS_KIN"/>
    <property type="match status" value="1"/>
</dbReference>
<protein>
    <recommendedName>
        <fullName evidence="2">histidine kinase</fullName>
        <ecNumber evidence="2">2.7.13.3</ecNumber>
    </recommendedName>
</protein>
<evidence type="ECO:0000259" key="10">
    <source>
        <dbReference type="PROSITE" id="PS50109"/>
    </source>
</evidence>
<keyword evidence="9" id="KW-0175">Coiled coil</keyword>
<dbReference type="InterPro" id="IPR003594">
    <property type="entry name" value="HATPase_dom"/>
</dbReference>
<evidence type="ECO:0000256" key="1">
    <source>
        <dbReference type="ARBA" id="ARBA00000085"/>
    </source>
</evidence>
<proteinExistence type="predicted"/>
<keyword evidence="5" id="KW-0547">Nucleotide-binding</keyword>
<dbReference type="CDD" id="cd00130">
    <property type="entry name" value="PAS"/>
    <property type="match status" value="2"/>
</dbReference>
<keyword evidence="7" id="KW-0067">ATP-binding</keyword>
<gene>
    <name evidence="13" type="ORF">OOT00_07275</name>
</gene>
<evidence type="ECO:0000256" key="3">
    <source>
        <dbReference type="ARBA" id="ARBA00022553"/>
    </source>
</evidence>
<dbReference type="Gene3D" id="3.30.565.10">
    <property type="entry name" value="Histidine kinase-like ATPase, C-terminal domain"/>
    <property type="match status" value="1"/>
</dbReference>
<comment type="caution">
    <text evidence="13">The sequence shown here is derived from an EMBL/GenBank/DDBJ whole genome shotgun (WGS) entry which is preliminary data.</text>
</comment>
<evidence type="ECO:0000259" key="11">
    <source>
        <dbReference type="PROSITE" id="PS50112"/>
    </source>
</evidence>
<dbReference type="RefSeq" id="WP_265424648.1">
    <property type="nucleotide sequence ID" value="NZ_JAPFPW010000006.1"/>
</dbReference>
<dbReference type="Pfam" id="PF00512">
    <property type="entry name" value="HisKA"/>
    <property type="match status" value="1"/>
</dbReference>
<evidence type="ECO:0000256" key="9">
    <source>
        <dbReference type="SAM" id="Coils"/>
    </source>
</evidence>
<reference evidence="13 14" key="1">
    <citation type="submission" date="2022-11" db="EMBL/GenBank/DDBJ databases">
        <title>Desulfobotulus tamanensis H1 sp. nov. - anaerobic, alkaliphilic, sulphate reducing bacterium isolated from terrestrial mud volcano.</title>
        <authorList>
            <person name="Frolova A."/>
            <person name="Merkel A.Y."/>
            <person name="Slobodkin A.I."/>
        </authorList>
    </citation>
    <scope>NUCLEOTIDE SEQUENCE [LARGE SCALE GENOMIC DNA]</scope>
    <source>
        <strain evidence="13 14">H1</strain>
    </source>
</reference>
<evidence type="ECO:0000256" key="8">
    <source>
        <dbReference type="ARBA" id="ARBA00023012"/>
    </source>
</evidence>
<dbReference type="EMBL" id="JAPFPW010000006">
    <property type="protein sequence ID" value="MCW7753781.1"/>
    <property type="molecule type" value="Genomic_DNA"/>
</dbReference>
<dbReference type="InterPro" id="IPR036097">
    <property type="entry name" value="HisK_dim/P_sf"/>
</dbReference>
<dbReference type="InterPro" id="IPR005467">
    <property type="entry name" value="His_kinase_dom"/>
</dbReference>
<dbReference type="Gene3D" id="3.30.450.20">
    <property type="entry name" value="PAS domain"/>
    <property type="match status" value="2"/>
</dbReference>
<dbReference type="SMART" id="SM00388">
    <property type="entry name" value="HisKA"/>
    <property type="match status" value="1"/>
</dbReference>
<dbReference type="NCBIfam" id="TIGR00229">
    <property type="entry name" value="sensory_box"/>
    <property type="match status" value="1"/>
</dbReference>
<dbReference type="PANTHER" id="PTHR43065">
    <property type="entry name" value="SENSOR HISTIDINE KINASE"/>
    <property type="match status" value="1"/>
</dbReference>
<dbReference type="InterPro" id="IPR000700">
    <property type="entry name" value="PAS-assoc_C"/>
</dbReference>
<dbReference type="InterPro" id="IPR013655">
    <property type="entry name" value="PAS_fold_3"/>
</dbReference>
<evidence type="ECO:0000256" key="2">
    <source>
        <dbReference type="ARBA" id="ARBA00012438"/>
    </source>
</evidence>
<keyword evidence="8" id="KW-0902">Two-component regulatory system</keyword>
<dbReference type="PROSITE" id="PS50112">
    <property type="entry name" value="PAS"/>
    <property type="match status" value="1"/>
</dbReference>
<feature type="domain" description="PAC" evidence="12">
    <location>
        <begin position="235"/>
        <end position="287"/>
    </location>
</feature>
<dbReference type="PROSITE" id="PS50113">
    <property type="entry name" value="PAC"/>
    <property type="match status" value="2"/>
</dbReference>
<dbReference type="InterPro" id="IPR000014">
    <property type="entry name" value="PAS"/>
</dbReference>
<dbReference type="Pfam" id="PF02518">
    <property type="entry name" value="HATPase_c"/>
    <property type="match status" value="1"/>
</dbReference>
<evidence type="ECO:0000256" key="7">
    <source>
        <dbReference type="ARBA" id="ARBA00022840"/>
    </source>
</evidence>
<dbReference type="Gene3D" id="1.10.287.130">
    <property type="match status" value="1"/>
</dbReference>
<evidence type="ECO:0000313" key="14">
    <source>
        <dbReference type="Proteomes" id="UP001209681"/>
    </source>
</evidence>
<feature type="domain" description="PAC" evidence="12">
    <location>
        <begin position="114"/>
        <end position="165"/>
    </location>
</feature>
<dbReference type="SUPFAM" id="SSF55874">
    <property type="entry name" value="ATPase domain of HSP90 chaperone/DNA topoisomerase II/histidine kinase"/>
    <property type="match status" value="1"/>
</dbReference>
<feature type="domain" description="Histidine kinase" evidence="10">
    <location>
        <begin position="291"/>
        <end position="508"/>
    </location>
</feature>
<dbReference type="SUPFAM" id="SSF55785">
    <property type="entry name" value="PYP-like sensor domain (PAS domain)"/>
    <property type="match status" value="2"/>
</dbReference>
<dbReference type="PANTHER" id="PTHR43065:SF10">
    <property type="entry name" value="PEROXIDE STRESS-ACTIVATED HISTIDINE KINASE MAK3"/>
    <property type="match status" value="1"/>
</dbReference>
<dbReference type="SMART" id="SM00387">
    <property type="entry name" value="HATPase_c"/>
    <property type="match status" value="1"/>
</dbReference>
<dbReference type="EC" id="2.7.13.3" evidence="2"/>
<evidence type="ECO:0000256" key="6">
    <source>
        <dbReference type="ARBA" id="ARBA00022777"/>
    </source>
</evidence>
<accession>A0ABT3N9E0</accession>
<dbReference type="SMART" id="SM00086">
    <property type="entry name" value="PAC"/>
    <property type="match status" value="2"/>
</dbReference>